<organism evidence="1 2">
    <name type="scientific">Ilex paraguariensis</name>
    <name type="common">yerba mate</name>
    <dbReference type="NCBI Taxonomy" id="185542"/>
    <lineage>
        <taxon>Eukaryota</taxon>
        <taxon>Viridiplantae</taxon>
        <taxon>Streptophyta</taxon>
        <taxon>Embryophyta</taxon>
        <taxon>Tracheophyta</taxon>
        <taxon>Spermatophyta</taxon>
        <taxon>Magnoliopsida</taxon>
        <taxon>eudicotyledons</taxon>
        <taxon>Gunneridae</taxon>
        <taxon>Pentapetalae</taxon>
        <taxon>asterids</taxon>
        <taxon>campanulids</taxon>
        <taxon>Aquifoliales</taxon>
        <taxon>Aquifoliaceae</taxon>
        <taxon>Ilex</taxon>
    </lineage>
</organism>
<dbReference type="EMBL" id="CAUOFW020007233">
    <property type="protein sequence ID" value="CAK9178116.1"/>
    <property type="molecule type" value="Genomic_DNA"/>
</dbReference>
<comment type="caution">
    <text evidence="1">The sequence shown here is derived from an EMBL/GenBank/DDBJ whole genome shotgun (WGS) entry which is preliminary data.</text>
</comment>
<accession>A0ABC8U8M7</accession>
<name>A0ABC8U8M7_9AQUA</name>
<dbReference type="Proteomes" id="UP001642360">
    <property type="component" value="Unassembled WGS sequence"/>
</dbReference>
<evidence type="ECO:0000313" key="1">
    <source>
        <dbReference type="EMBL" id="CAK9178116.1"/>
    </source>
</evidence>
<keyword evidence="2" id="KW-1185">Reference proteome</keyword>
<evidence type="ECO:0000313" key="2">
    <source>
        <dbReference type="Proteomes" id="UP001642360"/>
    </source>
</evidence>
<sequence>ESDLFSRTTMIRTTGGATQLSGKTQPMVDLSYPAVGNNYQLGGVFTGKDEKVGGVSLPMAMPQMNGATGVVWPPNSSLSAVTTTIGVVVIISPGTLSFICPPG</sequence>
<reference evidence="1 2" key="1">
    <citation type="submission" date="2024-02" db="EMBL/GenBank/DDBJ databases">
        <authorList>
            <person name="Vignale AGUSTIN F."/>
            <person name="Sosa J E."/>
            <person name="Modenutti C."/>
        </authorList>
    </citation>
    <scope>NUCLEOTIDE SEQUENCE [LARGE SCALE GENOMIC DNA]</scope>
</reference>
<gene>
    <name evidence="1" type="ORF">ILEXP_LOCUS48032</name>
</gene>
<protein>
    <submittedName>
        <fullName evidence="1">Uncharacterized protein</fullName>
    </submittedName>
</protein>
<feature type="non-terminal residue" evidence="1">
    <location>
        <position position="1"/>
    </location>
</feature>
<dbReference type="AlphaFoldDB" id="A0ABC8U8M7"/>
<proteinExistence type="predicted"/>